<name>A0A2N6K7L9_FISMU</name>
<dbReference type="AlphaFoldDB" id="A0A2N6K7L9"/>
<dbReference type="EMBL" id="NRQW01000086">
    <property type="protein sequence ID" value="PLZ93070.1"/>
    <property type="molecule type" value="Genomic_DNA"/>
</dbReference>
<protein>
    <submittedName>
        <fullName evidence="1">Uncharacterized protein</fullName>
    </submittedName>
</protein>
<accession>A0A2N6K7L9</accession>
<proteinExistence type="predicted"/>
<comment type="caution">
    <text evidence="1">The sequence shown here is derived from an EMBL/GenBank/DDBJ whole genome shotgun (WGS) entry which is preliminary data.</text>
</comment>
<organism evidence="1 2">
    <name type="scientific">Fischerella muscicola CCMEE 5323</name>
    <dbReference type="NCBI Taxonomy" id="2019572"/>
    <lineage>
        <taxon>Bacteria</taxon>
        <taxon>Bacillati</taxon>
        <taxon>Cyanobacteriota</taxon>
        <taxon>Cyanophyceae</taxon>
        <taxon>Nostocales</taxon>
        <taxon>Hapalosiphonaceae</taxon>
        <taxon>Fischerella</taxon>
    </lineage>
</organism>
<evidence type="ECO:0000313" key="1">
    <source>
        <dbReference type="EMBL" id="PLZ93070.1"/>
    </source>
</evidence>
<evidence type="ECO:0000313" key="2">
    <source>
        <dbReference type="Proteomes" id="UP000235036"/>
    </source>
</evidence>
<sequence>MLQSSRYAITHSTLNNTNPRLFQKVRDLVFHQVSSSEVGISRFKPEVLSSELGISRFKPEV</sequence>
<keyword evidence="2" id="KW-1185">Reference proteome</keyword>
<gene>
    <name evidence="1" type="ORF">CEN44_04240</name>
</gene>
<dbReference type="Proteomes" id="UP000235036">
    <property type="component" value="Unassembled WGS sequence"/>
</dbReference>
<reference evidence="1 2" key="1">
    <citation type="submission" date="2017-08" db="EMBL/GenBank/DDBJ databases">
        <title>Genomes of Fischerella (Mastigocladus) sp. strains.</title>
        <authorList>
            <person name="Miller S.R."/>
        </authorList>
    </citation>
    <scope>NUCLEOTIDE SEQUENCE [LARGE SCALE GENOMIC DNA]</scope>
    <source>
        <strain evidence="1 2">CCMEE 5323</strain>
    </source>
</reference>